<gene>
    <name evidence="3" type="ORF">HETSPECPRED_009210</name>
</gene>
<comment type="caution">
    <text evidence="3">The sequence shown here is derived from an EMBL/GenBank/DDBJ whole genome shotgun (WGS) entry which is preliminary data.</text>
</comment>
<protein>
    <recommendedName>
        <fullName evidence="2">NACHT-NTPase and P-loop NTPases N-terminal domain-containing protein</fullName>
    </recommendedName>
</protein>
<dbReference type="OrthoDB" id="655030at2759"/>
<evidence type="ECO:0000259" key="2">
    <source>
        <dbReference type="Pfam" id="PF17107"/>
    </source>
</evidence>
<dbReference type="Pfam" id="PF17107">
    <property type="entry name" value="SesA"/>
    <property type="match status" value="1"/>
</dbReference>
<accession>A0A8H3G405</accession>
<evidence type="ECO:0000256" key="1">
    <source>
        <dbReference type="SAM" id="MobiDB-lite"/>
    </source>
</evidence>
<dbReference type="Proteomes" id="UP000664521">
    <property type="component" value="Unassembled WGS sequence"/>
</dbReference>
<dbReference type="SUPFAM" id="SSF48403">
    <property type="entry name" value="Ankyrin repeat"/>
    <property type="match status" value="1"/>
</dbReference>
<keyword evidence="4" id="KW-1185">Reference proteome</keyword>
<feature type="domain" description="NACHT-NTPase and P-loop NTPases N-terminal" evidence="2">
    <location>
        <begin position="115"/>
        <end position="199"/>
    </location>
</feature>
<dbReference type="InterPro" id="IPR036770">
    <property type="entry name" value="Ankyrin_rpt-contain_sf"/>
</dbReference>
<dbReference type="AlphaFoldDB" id="A0A8H3G405"/>
<dbReference type="Gene3D" id="1.25.40.20">
    <property type="entry name" value="Ankyrin repeat-containing domain"/>
    <property type="match status" value="1"/>
</dbReference>
<organism evidence="3 4">
    <name type="scientific">Heterodermia speciosa</name>
    <dbReference type="NCBI Taxonomy" id="116794"/>
    <lineage>
        <taxon>Eukaryota</taxon>
        <taxon>Fungi</taxon>
        <taxon>Dikarya</taxon>
        <taxon>Ascomycota</taxon>
        <taxon>Pezizomycotina</taxon>
        <taxon>Lecanoromycetes</taxon>
        <taxon>OSLEUM clade</taxon>
        <taxon>Lecanoromycetidae</taxon>
        <taxon>Caliciales</taxon>
        <taxon>Physciaceae</taxon>
        <taxon>Heterodermia</taxon>
    </lineage>
</organism>
<dbReference type="EMBL" id="CAJPDS010000074">
    <property type="protein sequence ID" value="CAF9934379.1"/>
    <property type="molecule type" value="Genomic_DNA"/>
</dbReference>
<feature type="region of interest" description="Disordered" evidence="1">
    <location>
        <begin position="1026"/>
        <end position="1046"/>
    </location>
</feature>
<evidence type="ECO:0000313" key="3">
    <source>
        <dbReference type="EMBL" id="CAF9934379.1"/>
    </source>
</evidence>
<name>A0A8H3G405_9LECA</name>
<dbReference type="InterPro" id="IPR002110">
    <property type="entry name" value="Ankyrin_rpt"/>
</dbReference>
<dbReference type="Pfam" id="PF12796">
    <property type="entry name" value="Ank_2"/>
    <property type="match status" value="1"/>
</dbReference>
<dbReference type="InterPro" id="IPR031352">
    <property type="entry name" value="SesA"/>
</dbReference>
<reference evidence="3" key="1">
    <citation type="submission" date="2021-03" db="EMBL/GenBank/DDBJ databases">
        <authorList>
            <person name="Tagirdzhanova G."/>
        </authorList>
    </citation>
    <scope>NUCLEOTIDE SEQUENCE</scope>
</reference>
<evidence type="ECO:0000313" key="4">
    <source>
        <dbReference type="Proteomes" id="UP000664521"/>
    </source>
</evidence>
<proteinExistence type="predicted"/>
<sequence>MIQAYIDYRLPDVQAMTGIAAEHFHELKNGVPPKTEMLRKFVESKLQTHVPALDYKPFYSRIVFGHERFSVAIRKDRIQKTLFNLLFSVGSTAAILQLTDYSRRFLKFLKEYQAKTTNLPLSFQLILSQQHLLIRSLEILEARAQQNSIDDDMLPHFQSLSDACHKEMDNLDTVLNKFAISGTNSRARKAIKAIRHEKEVRQSAATLKDCFNTLFMAYQINSIPLNRAPSIVVDAVENNAESLVTLDKPTQPTQEIQTALVSTVWKERPMLQQTTLVADRCICRRREFVQSSTSWSVGSAAITSKILMQHRNGCPYHARSAKQHILSFDLKYTSLMLNIIAGVSMSIKYGAGGLSMSPHLRLRGMMREDSPAFRLFDRTEWVDCHTGADAMAKMDQISLRLRQMFDEGIASPFDLDRKGDSLFWIAYEPLIICDHDWVCPEFTEKRVGLLKLLGDVGVSFGEASEKLRFSSVMDYLQELENEFNPELVTLLIDHSNTFTVQRQGFFCTRSYNLVHESFQAFLCVKISRDYAEFLECNTLQLAILQRNGSQVEDIIKVTPSTVYFQNAMGQSPLHVAADWPWATVLLLMNGADTYQVDCYGLTAIDYACGLKNYEVVKILLEAGSPLSCSGPLRDIITCDKYYYCESLFKIIISHLAIRRRELLQIARNLLPEATLSTIVLPNEVLPDSSAYRLIAAVCTAGHAKKPDYWFYYHLGLYQSYDMFPAAADIIYEEGFQWLEGWDPLNDTPICCGLNPVMTVWLYRKGISFTEWTARESKQYPTTPRPPMYPAIGGLVRLMYDETDKKMNLQQLDGDVFEVLQILLQDRFSGVRDSCQCPCSSGGCSPESMILKGIQMRIDEWYPSSDQLLPLFVRLVDDTMIRLHGKLAPSSSSRLSQAAIRMVLFLDLGVRHHCCKVYWWGGEIRPTCQEETDEIRMEDSLLVERFEALLPKAQLAWEKSSKGLTKFWREFHRANICSRRNVPVDETHLEKVRELGVMLHKRCNEDMYCDSSYGGEEVYCGSLSEDEEGSFKSLDSDDERDLEHPSP</sequence>